<dbReference type="EMBL" id="FNZK01000017">
    <property type="protein sequence ID" value="SEJ80247.1"/>
    <property type="molecule type" value="Genomic_DNA"/>
</dbReference>
<name>A0A1H7BV96_9FIRM</name>
<dbReference type="PROSITE" id="PS51379">
    <property type="entry name" value="4FE4S_FER_2"/>
    <property type="match status" value="1"/>
</dbReference>
<feature type="domain" description="4Fe-4S ferredoxin-type" evidence="4">
    <location>
        <begin position="34"/>
        <end position="61"/>
    </location>
</feature>
<evidence type="ECO:0000313" key="5">
    <source>
        <dbReference type="EMBL" id="SEJ80247.1"/>
    </source>
</evidence>
<keyword evidence="6" id="KW-1185">Reference proteome</keyword>
<reference evidence="6" key="1">
    <citation type="submission" date="2016-10" db="EMBL/GenBank/DDBJ databases">
        <authorList>
            <person name="Varghese N."/>
            <person name="Submissions S."/>
        </authorList>
    </citation>
    <scope>NUCLEOTIDE SEQUENCE [LARGE SCALE GENOMIC DNA]</scope>
    <source>
        <strain evidence="6">DSM 2179</strain>
    </source>
</reference>
<keyword evidence="3" id="KW-0411">Iron-sulfur</keyword>
<dbReference type="Proteomes" id="UP000199662">
    <property type="component" value="Unassembled WGS sequence"/>
</dbReference>
<dbReference type="Gene3D" id="3.30.70.20">
    <property type="match status" value="1"/>
</dbReference>
<dbReference type="GO" id="GO:0046872">
    <property type="term" value="F:metal ion binding"/>
    <property type="evidence" value="ECO:0007669"/>
    <property type="project" value="UniProtKB-KW"/>
</dbReference>
<proteinExistence type="predicted"/>
<sequence>MAIAYVIKENCLQNHVCPAMKHCPTQAIIQAGYQAPEIIVEKCIACGKCVQICPKGALSIK</sequence>
<dbReference type="AlphaFoldDB" id="A0A1H7BV96"/>
<gene>
    <name evidence="5" type="ORF">SAMN05660742_117100</name>
</gene>
<dbReference type="InterPro" id="IPR017896">
    <property type="entry name" value="4Fe4S_Fe-S-bd"/>
</dbReference>
<evidence type="ECO:0000256" key="1">
    <source>
        <dbReference type="ARBA" id="ARBA00022723"/>
    </source>
</evidence>
<dbReference type="SUPFAM" id="SSF54862">
    <property type="entry name" value="4Fe-4S ferredoxins"/>
    <property type="match status" value="1"/>
</dbReference>
<accession>A0A1H7BV96</accession>
<evidence type="ECO:0000256" key="2">
    <source>
        <dbReference type="ARBA" id="ARBA00023004"/>
    </source>
</evidence>
<dbReference type="RefSeq" id="WP_091833725.1">
    <property type="nucleotide sequence ID" value="NZ_FNZK01000017.1"/>
</dbReference>
<protein>
    <submittedName>
        <fullName evidence="5">4Fe-4S binding domain-containing protein</fullName>
    </submittedName>
</protein>
<dbReference type="STRING" id="84035.SAMN05660742_117100"/>
<evidence type="ECO:0000256" key="3">
    <source>
        <dbReference type="ARBA" id="ARBA00023014"/>
    </source>
</evidence>
<dbReference type="InterPro" id="IPR017900">
    <property type="entry name" value="4Fe4S_Fe_S_CS"/>
</dbReference>
<evidence type="ECO:0000313" key="6">
    <source>
        <dbReference type="Proteomes" id="UP000199662"/>
    </source>
</evidence>
<organism evidence="5 6">
    <name type="scientific">Propionispira arboris</name>
    <dbReference type="NCBI Taxonomy" id="84035"/>
    <lineage>
        <taxon>Bacteria</taxon>
        <taxon>Bacillati</taxon>
        <taxon>Bacillota</taxon>
        <taxon>Negativicutes</taxon>
        <taxon>Selenomonadales</taxon>
        <taxon>Selenomonadaceae</taxon>
        <taxon>Propionispira</taxon>
    </lineage>
</organism>
<keyword evidence="2" id="KW-0408">Iron</keyword>
<dbReference type="Pfam" id="PF00037">
    <property type="entry name" value="Fer4"/>
    <property type="match status" value="1"/>
</dbReference>
<evidence type="ECO:0000259" key="4">
    <source>
        <dbReference type="PROSITE" id="PS51379"/>
    </source>
</evidence>
<dbReference type="GO" id="GO:0051536">
    <property type="term" value="F:iron-sulfur cluster binding"/>
    <property type="evidence" value="ECO:0007669"/>
    <property type="project" value="UniProtKB-KW"/>
</dbReference>
<dbReference type="PROSITE" id="PS00198">
    <property type="entry name" value="4FE4S_FER_1"/>
    <property type="match status" value="1"/>
</dbReference>
<keyword evidence="1" id="KW-0479">Metal-binding</keyword>